<organism evidence="12 13">
    <name type="scientific">Mya arenaria</name>
    <name type="common">Soft-shell clam</name>
    <dbReference type="NCBI Taxonomy" id="6604"/>
    <lineage>
        <taxon>Eukaryota</taxon>
        <taxon>Metazoa</taxon>
        <taxon>Spiralia</taxon>
        <taxon>Lophotrochozoa</taxon>
        <taxon>Mollusca</taxon>
        <taxon>Bivalvia</taxon>
        <taxon>Autobranchia</taxon>
        <taxon>Heteroconchia</taxon>
        <taxon>Euheterodonta</taxon>
        <taxon>Imparidentia</taxon>
        <taxon>Neoheterodontei</taxon>
        <taxon>Myida</taxon>
        <taxon>Myoidea</taxon>
        <taxon>Myidae</taxon>
        <taxon>Mya</taxon>
    </lineage>
</organism>
<dbReference type="Proteomes" id="UP001164746">
    <property type="component" value="Chromosome 11"/>
</dbReference>
<evidence type="ECO:0000256" key="1">
    <source>
        <dbReference type="ARBA" id="ARBA00004389"/>
    </source>
</evidence>
<evidence type="ECO:0000256" key="10">
    <source>
        <dbReference type="SAM" id="SignalP"/>
    </source>
</evidence>
<feature type="chain" id="PRO_5045426260" evidence="10">
    <location>
        <begin position="19"/>
        <end position="223"/>
    </location>
</feature>
<name>A0ABY7FDF7_MYAAR</name>
<dbReference type="InterPro" id="IPR013766">
    <property type="entry name" value="Thioredoxin_domain"/>
</dbReference>
<feature type="compositionally biased region" description="Basic and acidic residues" evidence="9">
    <location>
        <begin position="205"/>
        <end position="223"/>
    </location>
</feature>
<keyword evidence="8" id="KW-0676">Redox-active center</keyword>
<dbReference type="InterPro" id="IPR036249">
    <property type="entry name" value="Thioredoxin-like_sf"/>
</dbReference>
<evidence type="ECO:0000259" key="11">
    <source>
        <dbReference type="Pfam" id="PF00085"/>
    </source>
</evidence>
<feature type="signal peptide" evidence="10">
    <location>
        <begin position="1"/>
        <end position="18"/>
    </location>
</feature>
<evidence type="ECO:0000256" key="7">
    <source>
        <dbReference type="ARBA" id="ARBA00023157"/>
    </source>
</evidence>
<evidence type="ECO:0000256" key="6">
    <source>
        <dbReference type="ARBA" id="ARBA00022989"/>
    </source>
</evidence>
<keyword evidence="13" id="KW-1185">Reference proteome</keyword>
<keyword evidence="7" id="KW-1015">Disulfide bond</keyword>
<feature type="compositionally biased region" description="Acidic residues" evidence="9">
    <location>
        <begin position="193"/>
        <end position="204"/>
    </location>
</feature>
<gene>
    <name evidence="12" type="ORF">MAR_002048</name>
</gene>
<dbReference type="EMBL" id="CP111022">
    <property type="protein sequence ID" value="WAR20210.1"/>
    <property type="molecule type" value="Genomic_DNA"/>
</dbReference>
<keyword evidence="6" id="KW-0472">Membrane</keyword>
<comment type="subcellular location">
    <subcellularLocation>
        <location evidence="1">Endoplasmic reticulum membrane</location>
        <topology evidence="1">Single-pass membrane protein</topology>
    </subcellularLocation>
</comment>
<evidence type="ECO:0000256" key="8">
    <source>
        <dbReference type="ARBA" id="ARBA00023284"/>
    </source>
</evidence>
<evidence type="ECO:0000256" key="2">
    <source>
        <dbReference type="ARBA" id="ARBA00022448"/>
    </source>
</evidence>
<keyword evidence="2" id="KW-0813">Transport</keyword>
<feature type="region of interest" description="Disordered" evidence="9">
    <location>
        <begin position="150"/>
        <end position="223"/>
    </location>
</feature>
<evidence type="ECO:0000256" key="9">
    <source>
        <dbReference type="SAM" id="MobiDB-lite"/>
    </source>
</evidence>
<evidence type="ECO:0000256" key="3">
    <source>
        <dbReference type="ARBA" id="ARBA00022729"/>
    </source>
</evidence>
<keyword evidence="6" id="KW-0812">Transmembrane</keyword>
<dbReference type="PROSITE" id="PS51257">
    <property type="entry name" value="PROKAR_LIPOPROTEIN"/>
    <property type="match status" value="1"/>
</dbReference>
<dbReference type="Gene3D" id="3.40.30.10">
    <property type="entry name" value="Glutaredoxin"/>
    <property type="match status" value="1"/>
</dbReference>
<evidence type="ECO:0000256" key="4">
    <source>
        <dbReference type="ARBA" id="ARBA00022824"/>
    </source>
</evidence>
<keyword evidence="4" id="KW-0256">Endoplasmic reticulum</keyword>
<evidence type="ECO:0000313" key="12">
    <source>
        <dbReference type="EMBL" id="WAR20210.1"/>
    </source>
</evidence>
<accession>A0ABY7FDF7</accession>
<proteinExistence type="predicted"/>
<dbReference type="SUPFAM" id="SSF52833">
    <property type="entry name" value="Thioredoxin-like"/>
    <property type="match status" value="1"/>
</dbReference>
<keyword evidence="6" id="KW-1133">Transmembrane helix</keyword>
<protein>
    <submittedName>
        <fullName evidence="12">TMX1-like protein</fullName>
    </submittedName>
</protein>
<keyword evidence="5" id="KW-0249">Electron transport</keyword>
<evidence type="ECO:0000256" key="5">
    <source>
        <dbReference type="ARBA" id="ARBA00022982"/>
    </source>
</evidence>
<feature type="domain" description="Thioredoxin" evidence="11">
    <location>
        <begin position="27"/>
        <end position="79"/>
    </location>
</feature>
<dbReference type="Pfam" id="PF00085">
    <property type="entry name" value="Thioredoxin"/>
    <property type="match status" value="1"/>
</dbReference>
<reference evidence="12" key="1">
    <citation type="submission" date="2022-11" db="EMBL/GenBank/DDBJ databases">
        <title>Centuries of genome instability and evolution in soft-shell clam transmissible cancer (bioRxiv).</title>
        <authorList>
            <person name="Hart S.F.M."/>
            <person name="Yonemitsu M.A."/>
            <person name="Giersch R.M."/>
            <person name="Beal B.F."/>
            <person name="Arriagada G."/>
            <person name="Davis B.W."/>
            <person name="Ostrander E.A."/>
            <person name="Goff S.P."/>
            <person name="Metzger M.J."/>
        </authorList>
    </citation>
    <scope>NUCLEOTIDE SEQUENCE</scope>
    <source>
        <strain evidence="12">MELC-2E11</strain>
        <tissue evidence="12">Siphon/mantle</tissue>
    </source>
</reference>
<keyword evidence="3 10" id="KW-0732">Signal</keyword>
<dbReference type="PANTHER" id="PTHR46107:SF3">
    <property type="entry name" value="THIOREDOXIN DOMAIN-CONTAINING PROTEIN"/>
    <property type="match status" value="1"/>
</dbReference>
<sequence>MKISVLAVFLSVISGAACVNYQPRAIQITEDTWEDILEGEWLVEFMAPWCPACQSFKSTWDSFAQKWSRDLEVSVGTVDNGVFRQYRGGRQETDLITFIDDKKWNDIDPVSKWISPDSLQMGMVGLFFKFAMTIRILVCICDFVGSNRQVPPPIPRGIMDPALDKEGDLIDDTQESDGDTKVRRRATNKDNDGEGEADDSDEEDKNTGDKDTGDGGTEEKKEK</sequence>
<dbReference type="PANTHER" id="PTHR46107">
    <property type="entry name" value="DUMPY: SHORTER THAN WILD-TYPE"/>
    <property type="match status" value="1"/>
</dbReference>
<evidence type="ECO:0000313" key="13">
    <source>
        <dbReference type="Proteomes" id="UP001164746"/>
    </source>
</evidence>
<dbReference type="InterPro" id="IPR052454">
    <property type="entry name" value="TMX_domain-containing"/>
</dbReference>